<dbReference type="GO" id="GO:0005819">
    <property type="term" value="C:spindle"/>
    <property type="evidence" value="ECO:0007669"/>
    <property type="project" value="UniProtKB-SubCell"/>
</dbReference>
<evidence type="ECO:0000313" key="11">
    <source>
        <dbReference type="EMBL" id="CAD7637842.1"/>
    </source>
</evidence>
<feature type="coiled-coil region" evidence="8">
    <location>
        <begin position="105"/>
        <end position="184"/>
    </location>
</feature>
<dbReference type="GO" id="GO:0007059">
    <property type="term" value="P:chromosome segregation"/>
    <property type="evidence" value="ECO:0007669"/>
    <property type="project" value="TreeGrafter"/>
</dbReference>
<organism evidence="11">
    <name type="scientific">Medioppia subpectinata</name>
    <dbReference type="NCBI Taxonomy" id="1979941"/>
    <lineage>
        <taxon>Eukaryota</taxon>
        <taxon>Metazoa</taxon>
        <taxon>Ecdysozoa</taxon>
        <taxon>Arthropoda</taxon>
        <taxon>Chelicerata</taxon>
        <taxon>Arachnida</taxon>
        <taxon>Acari</taxon>
        <taxon>Acariformes</taxon>
        <taxon>Sarcoptiformes</taxon>
        <taxon>Oribatida</taxon>
        <taxon>Brachypylina</taxon>
        <taxon>Oppioidea</taxon>
        <taxon>Oppiidae</taxon>
        <taxon>Medioppia</taxon>
    </lineage>
</organism>
<keyword evidence="7" id="KW-0206">Cytoskeleton</keyword>
<evidence type="ECO:0000259" key="10">
    <source>
        <dbReference type="Pfam" id="PF04880"/>
    </source>
</evidence>
<protein>
    <recommendedName>
        <fullName evidence="10">NUDE domain-containing protein</fullName>
    </recommendedName>
</protein>
<dbReference type="GO" id="GO:0000776">
    <property type="term" value="C:kinetochore"/>
    <property type="evidence" value="ECO:0007669"/>
    <property type="project" value="TreeGrafter"/>
</dbReference>
<evidence type="ECO:0000256" key="7">
    <source>
        <dbReference type="ARBA" id="ARBA00023212"/>
    </source>
</evidence>
<dbReference type="PANTHER" id="PTHR10921:SF1">
    <property type="entry name" value="NUCLEAR DISTRIBUTION PROTEIN NUDE HOMOLOG"/>
    <property type="match status" value="1"/>
</dbReference>
<dbReference type="GO" id="GO:0005813">
    <property type="term" value="C:centrosome"/>
    <property type="evidence" value="ECO:0007669"/>
    <property type="project" value="UniProtKB-SubCell"/>
</dbReference>
<dbReference type="AlphaFoldDB" id="A0A7R9LA25"/>
<keyword evidence="6 8" id="KW-0175">Coiled coil</keyword>
<dbReference type="GO" id="GO:0005871">
    <property type="term" value="C:kinesin complex"/>
    <property type="evidence" value="ECO:0007669"/>
    <property type="project" value="TreeGrafter"/>
</dbReference>
<evidence type="ECO:0000256" key="8">
    <source>
        <dbReference type="SAM" id="Coils"/>
    </source>
</evidence>
<comment type="subcellular location">
    <subcellularLocation>
        <location evidence="2">Cytoplasm</location>
        <location evidence="2">Cytoskeleton</location>
        <location evidence="2">Microtubule organizing center</location>
        <location evidence="2">Centrosome</location>
    </subcellularLocation>
    <subcellularLocation>
        <location evidence="1">Cytoplasm</location>
        <location evidence="1">Cytoskeleton</location>
        <location evidence="1">Spindle</location>
    </subcellularLocation>
</comment>
<evidence type="ECO:0000256" key="1">
    <source>
        <dbReference type="ARBA" id="ARBA00004186"/>
    </source>
</evidence>
<dbReference type="PANTHER" id="PTHR10921">
    <property type="entry name" value="NUCLEAR DISTRIBUTION PROTEIN NUDE HOMOLOG 1"/>
    <property type="match status" value="1"/>
</dbReference>
<dbReference type="GO" id="GO:0000132">
    <property type="term" value="P:establishment of mitotic spindle orientation"/>
    <property type="evidence" value="ECO:0007669"/>
    <property type="project" value="TreeGrafter"/>
</dbReference>
<feature type="compositionally biased region" description="Low complexity" evidence="9">
    <location>
        <begin position="317"/>
        <end position="332"/>
    </location>
</feature>
<evidence type="ECO:0000256" key="6">
    <source>
        <dbReference type="ARBA" id="ARBA00023054"/>
    </source>
</evidence>
<proteinExistence type="inferred from homology"/>
<dbReference type="EMBL" id="CAJPIZ010020152">
    <property type="protein sequence ID" value="CAG2117188.1"/>
    <property type="molecule type" value="Genomic_DNA"/>
</dbReference>
<evidence type="ECO:0000256" key="3">
    <source>
        <dbReference type="ARBA" id="ARBA00007429"/>
    </source>
</evidence>
<evidence type="ECO:0000313" key="12">
    <source>
        <dbReference type="Proteomes" id="UP000759131"/>
    </source>
</evidence>
<accession>A0A7R9LA25</accession>
<dbReference type="GO" id="GO:0007100">
    <property type="term" value="P:mitotic centrosome separation"/>
    <property type="evidence" value="ECO:0007669"/>
    <property type="project" value="TreeGrafter"/>
</dbReference>
<feature type="compositionally biased region" description="Low complexity" evidence="9">
    <location>
        <begin position="207"/>
        <end position="225"/>
    </location>
</feature>
<dbReference type="Pfam" id="PF04880">
    <property type="entry name" value="NUDE_C"/>
    <property type="match status" value="1"/>
</dbReference>
<evidence type="ECO:0000256" key="2">
    <source>
        <dbReference type="ARBA" id="ARBA00004300"/>
    </source>
</evidence>
<feature type="coiled-coil region" evidence="8">
    <location>
        <begin position="27"/>
        <end position="79"/>
    </location>
</feature>
<keyword evidence="12" id="KW-1185">Reference proteome</keyword>
<reference evidence="11" key="1">
    <citation type="submission" date="2020-11" db="EMBL/GenBank/DDBJ databases">
        <authorList>
            <person name="Tran Van P."/>
        </authorList>
    </citation>
    <scope>NUCLEOTIDE SEQUENCE</scope>
</reference>
<name>A0A7R9LA25_9ACAR</name>
<gene>
    <name evidence="11" type="ORF">OSB1V03_LOCUS17141</name>
</gene>
<comment type="similarity">
    <text evidence="3">Belongs to the nudE family.</text>
</comment>
<dbReference type="Gene3D" id="6.10.250.1080">
    <property type="match status" value="1"/>
</dbReference>
<dbReference type="OrthoDB" id="5877028at2759"/>
<evidence type="ECO:0000256" key="5">
    <source>
        <dbReference type="ARBA" id="ARBA00022701"/>
    </source>
</evidence>
<dbReference type="EMBL" id="OC874727">
    <property type="protein sequence ID" value="CAD7637842.1"/>
    <property type="molecule type" value="Genomic_DNA"/>
</dbReference>
<keyword evidence="5" id="KW-0493">Microtubule</keyword>
<dbReference type="GO" id="GO:0051642">
    <property type="term" value="P:centrosome localization"/>
    <property type="evidence" value="ECO:0007669"/>
    <property type="project" value="TreeGrafter"/>
</dbReference>
<dbReference type="GO" id="GO:0007020">
    <property type="term" value="P:microtubule nucleation"/>
    <property type="evidence" value="ECO:0007669"/>
    <property type="project" value="TreeGrafter"/>
</dbReference>
<evidence type="ECO:0000256" key="9">
    <source>
        <dbReference type="SAM" id="MobiDB-lite"/>
    </source>
</evidence>
<evidence type="ECO:0000256" key="4">
    <source>
        <dbReference type="ARBA" id="ARBA00022490"/>
    </source>
</evidence>
<dbReference type="GO" id="GO:0005874">
    <property type="term" value="C:microtubule"/>
    <property type="evidence" value="ECO:0007669"/>
    <property type="project" value="UniProtKB-KW"/>
</dbReference>
<feature type="domain" description="NUDE" evidence="10">
    <location>
        <begin position="132"/>
        <end position="331"/>
    </location>
</feature>
<dbReference type="InterPro" id="IPR006964">
    <property type="entry name" value="NUDE_dom"/>
</dbReference>
<dbReference type="InterPro" id="IPR033494">
    <property type="entry name" value="NUDE"/>
</dbReference>
<dbReference type="Proteomes" id="UP000759131">
    <property type="component" value="Unassembled WGS sequence"/>
</dbReference>
<feature type="region of interest" description="Disordered" evidence="9">
    <location>
        <begin position="317"/>
        <end position="350"/>
    </location>
</feature>
<dbReference type="GO" id="GO:0047496">
    <property type="term" value="P:vesicle transport along microtubule"/>
    <property type="evidence" value="ECO:0007669"/>
    <property type="project" value="TreeGrafter"/>
</dbReference>
<keyword evidence="4" id="KW-0963">Cytoplasm</keyword>
<dbReference type="GO" id="GO:0008017">
    <property type="term" value="F:microtubule binding"/>
    <property type="evidence" value="ECO:0007669"/>
    <property type="project" value="InterPro"/>
</dbReference>
<sequence length="350" mass="39375">MANNCGSDTDLTFASSDEEILYLRRRVTEYQTELEEFQESSHELESELEAQLIQSEKRIQELTQHNSRLQSDNESLKAKFGKLSVESQNQILELQKETAELGSANDRLTCYIRELEQSNDDLERAKRALDASLQDFDTRLNQQIERNVLLENEIGEKEELQEVIQRLKDEARDLRQELMVQQKVEPNTDKRVTGIGAHKLPIDSSLNNNNNCNNNNNNNTNNTNNKIRSNSINVSHCETQTNGTPTKQTRLNYMSRSISNPTSPSVASQCQSTQPLPLLSPSTRISALNIVSDLLRKVGALESKLASCRNIVTTNSSLSRNSSLNNNRSANSTPISSPVKDPIRDINANC</sequence>
<feature type="region of interest" description="Disordered" evidence="9">
    <location>
        <begin position="200"/>
        <end position="228"/>
    </location>
</feature>